<feature type="compositionally biased region" description="Low complexity" evidence="1">
    <location>
        <begin position="488"/>
        <end position="505"/>
    </location>
</feature>
<evidence type="ECO:0000313" key="3">
    <source>
        <dbReference type="EMBL" id="AFZ06239.1"/>
    </source>
</evidence>
<evidence type="ECO:0000313" key="4">
    <source>
        <dbReference type="Proteomes" id="UP000010478"/>
    </source>
</evidence>
<dbReference type="STRING" id="179408.Osc7112_1746"/>
<protein>
    <submittedName>
        <fullName evidence="3">Restriction endonuclease</fullName>
    </submittedName>
</protein>
<keyword evidence="4" id="KW-1185">Reference proteome</keyword>
<dbReference type="PATRIC" id="fig|179408.3.peg.2124"/>
<keyword evidence="3" id="KW-0255">Endonuclease</keyword>
<dbReference type="eggNOG" id="COG1787">
    <property type="taxonomic scope" value="Bacteria"/>
</dbReference>
<dbReference type="PANTHER" id="PTHR30015:SF6">
    <property type="entry name" value="SLL1429 PROTEIN"/>
    <property type="match status" value="1"/>
</dbReference>
<dbReference type="InterPro" id="IPR011856">
    <property type="entry name" value="tRNA_endonuc-like_dom_sf"/>
</dbReference>
<dbReference type="eggNOG" id="COG3597">
    <property type="taxonomic scope" value="Bacteria"/>
</dbReference>
<accession>K9VFF1</accession>
<evidence type="ECO:0000259" key="2">
    <source>
        <dbReference type="Pfam" id="PF04471"/>
    </source>
</evidence>
<dbReference type="InterPro" id="IPR052906">
    <property type="entry name" value="Type_IV_Methyl-Rstrct_Enzyme"/>
</dbReference>
<dbReference type="KEGG" id="oni:Osc7112_1746"/>
<gene>
    <name evidence="3" type="ORF">Osc7112_1746</name>
</gene>
<dbReference type="Pfam" id="PF04471">
    <property type="entry name" value="Mrr_cat"/>
    <property type="match status" value="1"/>
</dbReference>
<name>K9VFF1_9CYAN</name>
<proteinExistence type="predicted"/>
<keyword evidence="3" id="KW-0378">Hydrolase</keyword>
<dbReference type="OrthoDB" id="424306at2"/>
<dbReference type="PANTHER" id="PTHR30015">
    <property type="entry name" value="MRR RESTRICTION SYSTEM PROTEIN"/>
    <property type="match status" value="1"/>
</dbReference>
<dbReference type="HOGENOM" id="CLU_396829_0_0_3"/>
<feature type="region of interest" description="Disordered" evidence="1">
    <location>
        <begin position="8"/>
        <end position="49"/>
    </location>
</feature>
<dbReference type="Gene3D" id="3.40.1350.10">
    <property type="match status" value="1"/>
</dbReference>
<feature type="domain" description="Restriction endonuclease type IV Mrr" evidence="2">
    <location>
        <begin position="581"/>
        <end position="688"/>
    </location>
</feature>
<sequence precursor="true">MSIQRIAEKAAMKTSPQTQAMLDDNEITTGSTNSEEIPSANEVTETNDRSKLDVQAKPENTSNWFGSVFGAVSATASAVGSAAASAGSAIVDTASAVGNAAGSAGSAIVDTASAVGNAAVSAGSAIVVNTASAVGNAAASAGSAAMQVPNFFGSSLVFISQSPILKKLTQKFKIDWLVNAIDAVDVVNAEAQVRELQRQYPHEKPKEIAHHLMVEKALLAAGSGLVSSLVPGVALALSGMDLAAMTALSAELVYQIAAAYGMDLRSSDRKAEVVAIFGLSLGSNLAIEAGVTLVSNIPLAGAVINASASAAMIYALGYGACRFYEADLDSSEIETKLEDLQEVLQAESEQYLETAIAQETVMDWILVYVVYASKKFTRWDELLPELRAANLNPRTLAEIEAVTNKSKLLPKLDILLEQLELDFAEPLLKRCTEIVEADGEINQQEGKILLTIQRAVLSKRKQAQKQAQQTSIEDAVSEPTEAQTEVQSASQTPSLSSDSPSPNKLSSRMVQKFQKIIKVAALLDVPKIANLIDTESQAPPLSSHSPSTKLSAILLKKFKQILAGSTRLEVAEIGYLIDQVDRMTGEEFEEFLACCFRNLGYAVEMTPKTGDFGADLILSKARKKTVVQAKRYQGKVGNSAVQEVVSAVKYYAAQDAIVITNSMFTSNAHKLAQANGVQLWGREQLIDLVIRAKK</sequence>
<dbReference type="GO" id="GO:0015666">
    <property type="term" value="F:restriction endodeoxyribonuclease activity"/>
    <property type="evidence" value="ECO:0007669"/>
    <property type="project" value="TreeGrafter"/>
</dbReference>
<dbReference type="EMBL" id="CP003614">
    <property type="protein sequence ID" value="AFZ06239.1"/>
    <property type="molecule type" value="Genomic_DNA"/>
</dbReference>
<reference evidence="3 4" key="1">
    <citation type="submission" date="2012-05" db="EMBL/GenBank/DDBJ databases">
        <title>Finished chromosome of genome of Oscillatoria sp. PCC 7112.</title>
        <authorList>
            <consortium name="US DOE Joint Genome Institute"/>
            <person name="Gugger M."/>
            <person name="Coursin T."/>
            <person name="Rippka R."/>
            <person name="Tandeau De Marsac N."/>
            <person name="Huntemann M."/>
            <person name="Wei C.-L."/>
            <person name="Han J."/>
            <person name="Detter J.C."/>
            <person name="Han C."/>
            <person name="Tapia R."/>
            <person name="Davenport K."/>
            <person name="Daligault H."/>
            <person name="Erkkila T."/>
            <person name="Gu W."/>
            <person name="Munk A.C.C."/>
            <person name="Teshima H."/>
            <person name="Xu Y."/>
            <person name="Chain P."/>
            <person name="Chen A."/>
            <person name="Krypides N."/>
            <person name="Mavromatis K."/>
            <person name="Markowitz V."/>
            <person name="Szeto E."/>
            <person name="Ivanova N."/>
            <person name="Mikhailova N."/>
            <person name="Ovchinnikova G."/>
            <person name="Pagani I."/>
            <person name="Pati A."/>
            <person name="Goodwin L."/>
            <person name="Peters L."/>
            <person name="Pitluck S."/>
            <person name="Woyke T."/>
            <person name="Kerfeld C."/>
        </authorList>
    </citation>
    <scope>NUCLEOTIDE SEQUENCE [LARGE SCALE GENOMIC DNA]</scope>
    <source>
        <strain evidence="3 4">PCC 7112</strain>
    </source>
</reference>
<feature type="region of interest" description="Disordered" evidence="1">
    <location>
        <begin position="468"/>
        <end position="505"/>
    </location>
</feature>
<evidence type="ECO:0000256" key="1">
    <source>
        <dbReference type="SAM" id="MobiDB-lite"/>
    </source>
</evidence>
<dbReference type="InterPro" id="IPR007560">
    <property type="entry name" value="Restrct_endonuc_IV_Mrr"/>
</dbReference>
<dbReference type="SUPFAM" id="SSF52980">
    <property type="entry name" value="Restriction endonuclease-like"/>
    <property type="match status" value="1"/>
</dbReference>
<dbReference type="InterPro" id="IPR011335">
    <property type="entry name" value="Restrct_endonuc-II-like"/>
</dbReference>
<dbReference type="Proteomes" id="UP000010478">
    <property type="component" value="Chromosome"/>
</dbReference>
<dbReference type="GO" id="GO:0009307">
    <property type="term" value="P:DNA restriction-modification system"/>
    <property type="evidence" value="ECO:0007669"/>
    <property type="project" value="InterPro"/>
</dbReference>
<dbReference type="RefSeq" id="WP_015175557.1">
    <property type="nucleotide sequence ID" value="NC_019729.1"/>
</dbReference>
<dbReference type="AlphaFoldDB" id="K9VFF1"/>
<keyword evidence="3" id="KW-0540">Nuclease</keyword>
<organism evidence="3 4">
    <name type="scientific">Phormidium nigroviride PCC 7112</name>
    <dbReference type="NCBI Taxonomy" id="179408"/>
    <lineage>
        <taxon>Bacteria</taxon>
        <taxon>Bacillati</taxon>
        <taxon>Cyanobacteriota</taxon>
        <taxon>Cyanophyceae</taxon>
        <taxon>Oscillatoriophycideae</taxon>
        <taxon>Oscillatoriales</taxon>
        <taxon>Oscillatoriaceae</taxon>
        <taxon>Phormidium</taxon>
    </lineage>
</organism>
<dbReference type="GO" id="GO:0003677">
    <property type="term" value="F:DNA binding"/>
    <property type="evidence" value="ECO:0007669"/>
    <property type="project" value="InterPro"/>
</dbReference>
<feature type="compositionally biased region" description="Polar residues" evidence="1">
    <location>
        <begin position="27"/>
        <end position="44"/>
    </location>
</feature>